<evidence type="ECO:0000259" key="1">
    <source>
        <dbReference type="Pfam" id="PF11258"/>
    </source>
</evidence>
<dbReference type="AlphaFoldDB" id="A0A1F4VGS6"/>
<gene>
    <name evidence="3" type="ORF">A3H26_00275</name>
</gene>
<feature type="domain" description="DUF3048" evidence="2">
    <location>
        <begin position="214"/>
        <end position="332"/>
    </location>
</feature>
<evidence type="ECO:0000313" key="3">
    <source>
        <dbReference type="EMBL" id="OGC56364.1"/>
    </source>
</evidence>
<dbReference type="InterPro" id="IPR035328">
    <property type="entry name" value="DUF3048_C"/>
</dbReference>
<organism evidence="3 4">
    <name type="scientific">candidate division WWE3 bacterium RIFCSPLOWO2_12_FULL_36_10</name>
    <dbReference type="NCBI Taxonomy" id="1802630"/>
    <lineage>
        <taxon>Bacteria</taxon>
        <taxon>Katanobacteria</taxon>
    </lineage>
</organism>
<dbReference type="EMBL" id="MEVN01000039">
    <property type="protein sequence ID" value="OGC56364.1"/>
    <property type="molecule type" value="Genomic_DNA"/>
</dbReference>
<evidence type="ECO:0000313" key="4">
    <source>
        <dbReference type="Proteomes" id="UP000177763"/>
    </source>
</evidence>
<dbReference type="Pfam" id="PF11258">
    <property type="entry name" value="DUF3048"/>
    <property type="match status" value="1"/>
</dbReference>
<sequence>FFLGSKFLGSSVEEILHPISNSTDSRGGKESGKKVQDSLNGVLFTEADSKSFIDTRPLAVMINNHVDARPQSGLINADLVYEIVAEGGITRFLAFFLSKTPEKIGPIRSAREYYLVLVKELGDAMLMHIGWSPQALLAIETWPVRSLGRGGGQFWRDTSLNVATEHTAYSSGVELRKVADTLGWAGKRDFDAWQFKNDKEGYDSASKANDLSIDFWNKGDYSAIWKYDQKTNGYLRFTGYDSSSAPILHKDRESGKQIWAKNVIVQFATETNAIGDEKGRLIYELIGSGDGLVFIDGKVNKVTWSKAGRDDRTKFFDHDGAEFKFNRGTVWISIVPDRNVDLVVYK</sequence>
<dbReference type="Pfam" id="PF17479">
    <property type="entry name" value="DUF3048_C"/>
    <property type="match status" value="1"/>
</dbReference>
<dbReference type="STRING" id="1802630.A3H26_00275"/>
<dbReference type="InterPro" id="IPR023158">
    <property type="entry name" value="YerB-like_sf"/>
</dbReference>
<dbReference type="Gene3D" id="3.50.90.10">
    <property type="entry name" value="YerB-like"/>
    <property type="match status" value="1"/>
</dbReference>
<dbReference type="SUPFAM" id="SSF159774">
    <property type="entry name" value="YerB-like"/>
    <property type="match status" value="1"/>
</dbReference>
<feature type="non-terminal residue" evidence="3">
    <location>
        <position position="1"/>
    </location>
</feature>
<proteinExistence type="predicted"/>
<evidence type="ECO:0000259" key="2">
    <source>
        <dbReference type="Pfam" id="PF17479"/>
    </source>
</evidence>
<comment type="caution">
    <text evidence="3">The sequence shown here is derived from an EMBL/GenBank/DDBJ whole genome shotgun (WGS) entry which is preliminary data.</text>
</comment>
<feature type="domain" description="DUF3048" evidence="1">
    <location>
        <begin position="49"/>
        <end position="184"/>
    </location>
</feature>
<accession>A0A1F4VGS6</accession>
<reference evidence="3 4" key="1">
    <citation type="journal article" date="2016" name="Nat. Commun.">
        <title>Thousands of microbial genomes shed light on interconnected biogeochemical processes in an aquifer system.</title>
        <authorList>
            <person name="Anantharaman K."/>
            <person name="Brown C.T."/>
            <person name="Hug L.A."/>
            <person name="Sharon I."/>
            <person name="Castelle C.J."/>
            <person name="Probst A.J."/>
            <person name="Thomas B.C."/>
            <person name="Singh A."/>
            <person name="Wilkins M.J."/>
            <person name="Karaoz U."/>
            <person name="Brodie E.L."/>
            <person name="Williams K.H."/>
            <person name="Hubbard S.S."/>
            <person name="Banfield J.F."/>
        </authorList>
    </citation>
    <scope>NUCLEOTIDE SEQUENCE [LARGE SCALE GENOMIC DNA]</scope>
</reference>
<protein>
    <recommendedName>
        <fullName evidence="5">DUF3048 domain-containing protein</fullName>
    </recommendedName>
</protein>
<dbReference type="InterPro" id="IPR021416">
    <property type="entry name" value="DUF3048_N"/>
</dbReference>
<dbReference type="Proteomes" id="UP000177763">
    <property type="component" value="Unassembled WGS sequence"/>
</dbReference>
<evidence type="ECO:0008006" key="5">
    <source>
        <dbReference type="Google" id="ProtNLM"/>
    </source>
</evidence>
<name>A0A1F4VGS6_UNCKA</name>